<dbReference type="Gene3D" id="1.10.10.60">
    <property type="entry name" value="Homeodomain-like"/>
    <property type="match status" value="1"/>
</dbReference>
<comment type="caution">
    <text evidence="7">The sequence shown here is derived from an EMBL/GenBank/DDBJ whole genome shotgun (WGS) entry which is preliminary data.</text>
</comment>
<accession>A0ABS1KDZ3</accession>
<dbReference type="InterPro" id="IPR009057">
    <property type="entry name" value="Homeodomain-like_sf"/>
</dbReference>
<evidence type="ECO:0000256" key="3">
    <source>
        <dbReference type="ARBA" id="ARBA00023015"/>
    </source>
</evidence>
<evidence type="ECO:0000313" key="7">
    <source>
        <dbReference type="EMBL" id="MBL0737679.1"/>
    </source>
</evidence>
<protein>
    <submittedName>
        <fullName evidence="7">Sigma 54-interacting transcriptional regulator</fullName>
    </submittedName>
</protein>
<dbReference type="Pfam" id="PF00158">
    <property type="entry name" value="Sigma54_activat"/>
    <property type="match status" value="1"/>
</dbReference>
<evidence type="ECO:0000256" key="2">
    <source>
        <dbReference type="ARBA" id="ARBA00022840"/>
    </source>
</evidence>
<dbReference type="Gene3D" id="3.40.50.300">
    <property type="entry name" value="P-loop containing nucleotide triphosphate hydrolases"/>
    <property type="match status" value="1"/>
</dbReference>
<reference evidence="7 8" key="1">
    <citation type="submission" date="2021-01" db="EMBL/GenBank/DDBJ databases">
        <title>Genome seq and assembly of Flavobacterium sp. GN10.</title>
        <authorList>
            <person name="Chhetri G."/>
        </authorList>
    </citation>
    <scope>NUCLEOTIDE SEQUENCE [LARGE SCALE GENOMIC DNA]</scope>
    <source>
        <strain evidence="7 8">GN10</strain>
    </source>
</reference>
<dbReference type="InterPro" id="IPR027417">
    <property type="entry name" value="P-loop_NTPase"/>
</dbReference>
<evidence type="ECO:0000256" key="4">
    <source>
        <dbReference type="ARBA" id="ARBA00023163"/>
    </source>
</evidence>
<dbReference type="PROSITE" id="PS00688">
    <property type="entry name" value="SIGMA54_INTERACT_3"/>
    <property type="match status" value="1"/>
</dbReference>
<dbReference type="RefSeq" id="WP_202002142.1">
    <property type="nucleotide sequence ID" value="NZ_JAERSF010000002.1"/>
</dbReference>
<dbReference type="Gene3D" id="1.10.8.60">
    <property type="match status" value="1"/>
</dbReference>
<keyword evidence="5" id="KW-0175">Coiled coil</keyword>
<keyword evidence="8" id="KW-1185">Reference proteome</keyword>
<sequence>MEKPIDKAAITINRLQEREKEQMLIMSICTALSRALNKKEFESIVSGILKNNFQFDDFILASSDESKKEYFIFHSTDKNIDVKSYAINDGFFDECINSADVVSFDLSNLNYPDYLQNIYKKGSKNAFGIGLPYIEGNRNVLFLFFKNVKTFSRESNRVLRGISMQFSITLRNIMLTQQNENTLAELEILKKKISGKKQEKNTPKNENFHGIIGTSNAMKDVYELISQVASSNSTVLILGETGTGKELAANAIHNLSEVSDQKMIKVNCASIPENLIESELFGHEKGAFTGATEQRIGKFEQAENSTIFLDEIGELPLELQGKLLRVLQEKEIERVGGSKSIKVNARVIAATNKILEKEVYGERFRSDLYYRLNVYPIKLPALRDRKEDIPILGHFFLEKHAAKMNRTVKRFSKKVLNSMMVNAWPGNVRELENMVERSILFAKDEKIKEMIFPEIVIASSDALVNEFYTKTLQEVEKEHILKVIKKCNGRISGPQGAAVLLGLPSTTLSSRMKKLGIKKEHFLD</sequence>
<dbReference type="PANTHER" id="PTHR32071">
    <property type="entry name" value="TRANSCRIPTIONAL REGULATORY PROTEIN"/>
    <property type="match status" value="1"/>
</dbReference>
<evidence type="ECO:0000313" key="8">
    <source>
        <dbReference type="Proteomes" id="UP000603728"/>
    </source>
</evidence>
<keyword evidence="1" id="KW-0547">Nucleotide-binding</keyword>
<dbReference type="PANTHER" id="PTHR32071:SF123">
    <property type="entry name" value="DNA-BINDING TRANSCRIPTIONAL ACTIVATOR HYFR-RELATED"/>
    <property type="match status" value="1"/>
</dbReference>
<dbReference type="SUPFAM" id="SSF52540">
    <property type="entry name" value="P-loop containing nucleoside triphosphate hydrolases"/>
    <property type="match status" value="1"/>
</dbReference>
<dbReference type="Pfam" id="PF02954">
    <property type="entry name" value="HTH_8"/>
    <property type="match status" value="1"/>
</dbReference>
<dbReference type="InterPro" id="IPR025944">
    <property type="entry name" value="Sigma_54_int_dom_CS"/>
</dbReference>
<feature type="domain" description="Sigma-54 factor interaction" evidence="6">
    <location>
        <begin position="211"/>
        <end position="440"/>
    </location>
</feature>
<dbReference type="SMART" id="SM00382">
    <property type="entry name" value="AAA"/>
    <property type="match status" value="1"/>
</dbReference>
<name>A0ABS1KDZ3_9FLAO</name>
<dbReference type="CDD" id="cd00009">
    <property type="entry name" value="AAA"/>
    <property type="match status" value="1"/>
</dbReference>
<dbReference type="EMBL" id="JAERSF010000002">
    <property type="protein sequence ID" value="MBL0737679.1"/>
    <property type="molecule type" value="Genomic_DNA"/>
</dbReference>
<dbReference type="PROSITE" id="PS50045">
    <property type="entry name" value="SIGMA54_INTERACT_4"/>
    <property type="match status" value="1"/>
</dbReference>
<dbReference type="InterPro" id="IPR002197">
    <property type="entry name" value="HTH_Fis"/>
</dbReference>
<dbReference type="SUPFAM" id="SSF46689">
    <property type="entry name" value="Homeodomain-like"/>
    <property type="match status" value="1"/>
</dbReference>
<dbReference type="Pfam" id="PF25601">
    <property type="entry name" value="AAA_lid_14"/>
    <property type="match status" value="1"/>
</dbReference>
<evidence type="ECO:0000259" key="6">
    <source>
        <dbReference type="PROSITE" id="PS50045"/>
    </source>
</evidence>
<keyword evidence="3" id="KW-0805">Transcription regulation</keyword>
<proteinExistence type="predicted"/>
<dbReference type="SUPFAM" id="SSF55781">
    <property type="entry name" value="GAF domain-like"/>
    <property type="match status" value="1"/>
</dbReference>
<dbReference type="Proteomes" id="UP000603728">
    <property type="component" value="Unassembled WGS sequence"/>
</dbReference>
<evidence type="ECO:0000256" key="1">
    <source>
        <dbReference type="ARBA" id="ARBA00022741"/>
    </source>
</evidence>
<dbReference type="InterPro" id="IPR003593">
    <property type="entry name" value="AAA+_ATPase"/>
</dbReference>
<gene>
    <name evidence="7" type="ORF">JI750_12305</name>
</gene>
<dbReference type="InterPro" id="IPR058031">
    <property type="entry name" value="AAA_lid_NorR"/>
</dbReference>
<keyword evidence="2" id="KW-0067">ATP-binding</keyword>
<dbReference type="InterPro" id="IPR002078">
    <property type="entry name" value="Sigma_54_int"/>
</dbReference>
<feature type="coiled-coil region" evidence="5">
    <location>
        <begin position="172"/>
        <end position="199"/>
    </location>
</feature>
<evidence type="ECO:0000256" key="5">
    <source>
        <dbReference type="SAM" id="Coils"/>
    </source>
</evidence>
<keyword evidence="4" id="KW-0804">Transcription</keyword>
<organism evidence="7 8">
    <name type="scientific">Flavobacterium tagetis</name>
    <dbReference type="NCBI Taxonomy" id="2801336"/>
    <lineage>
        <taxon>Bacteria</taxon>
        <taxon>Pseudomonadati</taxon>
        <taxon>Bacteroidota</taxon>
        <taxon>Flavobacteriia</taxon>
        <taxon>Flavobacteriales</taxon>
        <taxon>Flavobacteriaceae</taxon>
        <taxon>Flavobacterium</taxon>
    </lineage>
</organism>